<dbReference type="EMBL" id="CP064795">
    <property type="protein sequence ID" value="QPG07168.1"/>
    <property type="molecule type" value="Genomic_DNA"/>
</dbReference>
<sequence>MTCDARFTPVSEAAKQIADAYPIDYDAGWSANILLSNLQSHLVTEQSTINDFDGTLTLAPLTMQAESDIDLSYFDTVINWKGLTLTGSSTGTDVTLGRMQFTADNERTERGFYVGEFNADVTDIRIVTGVSTMLPTEVLIDKLRLSGELEQEDDAFYEYEYEFAIDNISTGSSENVISKVKADISINQLSAELFETLQAANKASSTSGLDKAWQTFGQNEHGIEIEELGFFFNEQPVSLNADLTLAKHTMADYDQNRLGQKLNGQANITISEELAKSNPVISLVLAEQIKKNVVTLHEGKYQANLVIKNGKITANNQVLYQL</sequence>
<dbReference type="AlphaFoldDB" id="A0A7S9E073"/>
<organism evidence="1 2">
    <name type="scientific">Salinimonas marina</name>
    <dbReference type="NCBI Taxonomy" id="2785918"/>
    <lineage>
        <taxon>Bacteria</taxon>
        <taxon>Pseudomonadati</taxon>
        <taxon>Pseudomonadota</taxon>
        <taxon>Gammaproteobacteria</taxon>
        <taxon>Alteromonadales</taxon>
        <taxon>Alteromonadaceae</taxon>
        <taxon>Alteromonas/Salinimonas group</taxon>
        <taxon>Salinimonas</taxon>
    </lineage>
</organism>
<evidence type="ECO:0000313" key="1">
    <source>
        <dbReference type="EMBL" id="QPG07168.1"/>
    </source>
</evidence>
<gene>
    <name evidence="1" type="ORF">IT774_08000</name>
</gene>
<evidence type="ECO:0000313" key="2">
    <source>
        <dbReference type="Proteomes" id="UP000595095"/>
    </source>
</evidence>
<dbReference type="KEGG" id="smaa:IT774_08000"/>
<protein>
    <submittedName>
        <fullName evidence="1">DUF945 family protein</fullName>
    </submittedName>
</protein>
<dbReference type="Pfam" id="PF06097">
    <property type="entry name" value="DUF945"/>
    <property type="match status" value="1"/>
</dbReference>
<proteinExistence type="predicted"/>
<dbReference type="InterPro" id="IPR010352">
    <property type="entry name" value="DUF945"/>
</dbReference>
<accession>A0A7S9E073</accession>
<dbReference type="Proteomes" id="UP000595095">
    <property type="component" value="Chromosome"/>
</dbReference>
<keyword evidence="2" id="KW-1185">Reference proteome</keyword>
<name>A0A7S9E073_9ALTE</name>
<reference evidence="1 2" key="1">
    <citation type="submission" date="2020-11" db="EMBL/GenBank/DDBJ databases">
        <title>Complete genome sequence for Salinimonas sp. strain G2-b.</title>
        <authorList>
            <person name="Park S.-J."/>
        </authorList>
    </citation>
    <scope>NUCLEOTIDE SEQUENCE [LARGE SCALE GENOMIC DNA]</scope>
    <source>
        <strain evidence="1 2">G2-b</strain>
    </source>
</reference>